<dbReference type="InterPro" id="IPR007238">
    <property type="entry name" value="DNA_primase_lsu_euk/arc"/>
</dbReference>
<keyword evidence="9" id="KW-0238">DNA-binding</keyword>
<protein>
    <submittedName>
        <fullName evidence="12">Dna primase large subunit</fullName>
    </submittedName>
</protein>
<dbReference type="Gene3D" id="1.20.930.80">
    <property type="match status" value="1"/>
</dbReference>
<evidence type="ECO:0000256" key="7">
    <source>
        <dbReference type="ARBA" id="ARBA00023004"/>
    </source>
</evidence>
<name>A0A8H7EB93_9PLEO</name>
<dbReference type="InterPro" id="IPR036514">
    <property type="entry name" value="SGNH_hydro_sf"/>
</dbReference>
<proteinExistence type="inferred from homology"/>
<dbReference type="GO" id="GO:0006269">
    <property type="term" value="P:DNA replication, synthesis of primer"/>
    <property type="evidence" value="ECO:0007669"/>
    <property type="project" value="UniProtKB-KW"/>
</dbReference>
<dbReference type="CDD" id="cd01830">
    <property type="entry name" value="XynE_like"/>
    <property type="match status" value="1"/>
</dbReference>
<dbReference type="CDD" id="cd07322">
    <property type="entry name" value="PriL_PriS_Eukaryotic"/>
    <property type="match status" value="1"/>
</dbReference>
<dbReference type="InterPro" id="IPR016558">
    <property type="entry name" value="DNA_primase_lsu_euk"/>
</dbReference>
<keyword evidence="13" id="KW-1185">Reference proteome</keyword>
<comment type="cofactor">
    <cofactor evidence="1">
        <name>[4Fe-4S] cluster</name>
        <dbReference type="ChEBI" id="CHEBI:49883"/>
    </cofactor>
</comment>
<dbReference type="SUPFAM" id="SSF52266">
    <property type="entry name" value="SGNH hydrolase"/>
    <property type="match status" value="1"/>
</dbReference>
<dbReference type="RefSeq" id="XP_038781604.1">
    <property type="nucleotide sequence ID" value="XM_038935834.1"/>
</dbReference>
<evidence type="ECO:0000256" key="2">
    <source>
        <dbReference type="ARBA" id="ARBA00010564"/>
    </source>
</evidence>
<dbReference type="FunFam" id="1.20.930.80:FF:000003">
    <property type="entry name" value="DNA primase large subunit"/>
    <property type="match status" value="1"/>
</dbReference>
<dbReference type="InterPro" id="IPR058560">
    <property type="entry name" value="DNA_primase_C"/>
</dbReference>
<gene>
    <name evidence="12" type="ORF">GT037_010787</name>
</gene>
<evidence type="ECO:0000256" key="4">
    <source>
        <dbReference type="ARBA" id="ARBA00022515"/>
    </source>
</evidence>
<evidence type="ECO:0000259" key="11">
    <source>
        <dbReference type="Pfam" id="PF13472"/>
    </source>
</evidence>
<keyword evidence="6" id="KW-0479">Metal-binding</keyword>
<reference evidence="12" key="2">
    <citation type="submission" date="2020-08" db="EMBL/GenBank/DDBJ databases">
        <title>Draft Genome Sequence of Cumin Blight Pathogen Alternaria burnsii.</title>
        <authorList>
            <person name="Feng Z."/>
        </authorList>
    </citation>
    <scope>NUCLEOTIDE SEQUENCE</scope>
    <source>
        <strain evidence="12">CBS107.38</strain>
    </source>
</reference>
<feature type="domain" description="SGNH hydrolase-type esterase" evidence="11">
    <location>
        <begin position="167"/>
        <end position="357"/>
    </location>
</feature>
<dbReference type="GO" id="GO:0005658">
    <property type="term" value="C:alpha DNA polymerase:primase complex"/>
    <property type="evidence" value="ECO:0007669"/>
    <property type="project" value="TreeGrafter"/>
</dbReference>
<evidence type="ECO:0000256" key="3">
    <source>
        <dbReference type="ARBA" id="ARBA00022485"/>
    </source>
</evidence>
<evidence type="ECO:0000256" key="8">
    <source>
        <dbReference type="ARBA" id="ARBA00023014"/>
    </source>
</evidence>
<keyword evidence="3" id="KW-0004">4Fe-4S</keyword>
<dbReference type="GO" id="GO:0003677">
    <property type="term" value="F:DNA binding"/>
    <property type="evidence" value="ECO:0007669"/>
    <property type="project" value="UniProtKB-KW"/>
</dbReference>
<keyword evidence="7" id="KW-0408">Iron</keyword>
<organism evidence="12 13">
    <name type="scientific">Alternaria burnsii</name>
    <dbReference type="NCBI Taxonomy" id="1187904"/>
    <lineage>
        <taxon>Eukaryota</taxon>
        <taxon>Fungi</taxon>
        <taxon>Dikarya</taxon>
        <taxon>Ascomycota</taxon>
        <taxon>Pezizomycotina</taxon>
        <taxon>Dothideomycetes</taxon>
        <taxon>Pleosporomycetidae</taxon>
        <taxon>Pleosporales</taxon>
        <taxon>Pleosporineae</taxon>
        <taxon>Pleosporaceae</taxon>
        <taxon>Alternaria</taxon>
        <taxon>Alternaria sect. Alternaria</taxon>
    </lineage>
</organism>
<keyword evidence="4" id="KW-0639">Primosome</keyword>
<sequence length="874" mass="97579">MPPAQFSSGSVLRDATLRQNLHMSVGAPKIKITISNTFGGSDLPITAGSVGLPAGGAAGVSGIQASPLAAITVGGKSSFTVPKGQVVISDEISFEVKPQSMLTVSLYSQQGQSGSSITGHPGSRTTSWFVSGNKVNTTTFSGTSSVHWYFVSAVQAYVPTNTNSMMVLGDSITDGRGSDDNKNNRWPDLVLARLQSSNHTNVAICNQAAGGNTVLSGGLGPPLLTRYKRDAIDQPGVKWVMVFEGVNDIGGGADNAATQTSIGDRLIAAFKQIAADAKKAGYTTIGGTITPFAGNSYQGAEREKTRKRVNKWILESGNYDFAVDIAGMVANKANTEQLDPKYNGGDGLHPNVAGYQAIADAFPHIYNAMIRHDYSRVDPKRRAQVDPKRRQFAKADFEQQKYEHRLNFYVLPPTAEITLDEFETWAIDRLKVLSELEACSFRNKSPEETAEYMKSILEKYLPLRSDSSRSQKLQEERRRDHYSHFILRLAFSSTEDLRRRFSRLETMLFTLRFKDDDLRERQEFVRSLNLEWEEVREDEKRELREDLHAASGIKKGEDQEWFKVDWERVPELVSQRKVLLKRGMAYVPQREQMSLVVAEFTKKLDEALELTARALPRLDEDDRLAPILAHLSQSFTAPDAAYTTADANISGLSTITAASIDTLSQNFPLCMRNLHMTLRDQSHLKHFGRLQYTLFLKGIGLSLDECLVFWRRSFKLITDEKFQKEYKYNIRHSYGDVGGDANRRGRGYTPYSCQKLLTEPLPGPGQSHGCPYRTFTPDNLLSMLQRVGVNDRDVLKVVKEDVGKQRYHVACNRVFEWSHKKEINKVKQDGSWSGSDLDTIVHPNTYFKRSWLLKHLGDGNAGVVNGAGGEKMEE</sequence>
<dbReference type="AlphaFoldDB" id="A0A8H7EB93"/>
<dbReference type="Gene3D" id="3.40.50.1110">
    <property type="entry name" value="SGNH hydrolase"/>
    <property type="match status" value="1"/>
</dbReference>
<evidence type="ECO:0000256" key="5">
    <source>
        <dbReference type="ARBA" id="ARBA00022705"/>
    </source>
</evidence>
<dbReference type="GO" id="GO:0006270">
    <property type="term" value="P:DNA replication initiation"/>
    <property type="evidence" value="ECO:0007669"/>
    <property type="project" value="TreeGrafter"/>
</dbReference>
<evidence type="ECO:0000256" key="9">
    <source>
        <dbReference type="ARBA" id="ARBA00023125"/>
    </source>
</evidence>
<evidence type="ECO:0000259" key="10">
    <source>
        <dbReference type="Pfam" id="PF04104"/>
    </source>
</evidence>
<accession>A0A8H7EB93</accession>
<comment type="caution">
    <text evidence="12">The sequence shown here is derived from an EMBL/GenBank/DDBJ whole genome shotgun (WGS) entry which is preliminary data.</text>
</comment>
<dbReference type="GeneID" id="62209012"/>
<dbReference type="EMBL" id="JAAABM010000024">
    <property type="protein sequence ID" value="KAF7671226.1"/>
    <property type="molecule type" value="Genomic_DNA"/>
</dbReference>
<dbReference type="PANTHER" id="PTHR10537">
    <property type="entry name" value="DNA PRIMASE LARGE SUBUNIT"/>
    <property type="match status" value="1"/>
</dbReference>
<dbReference type="GO" id="GO:0051539">
    <property type="term" value="F:4 iron, 4 sulfur cluster binding"/>
    <property type="evidence" value="ECO:0007669"/>
    <property type="project" value="UniProtKB-KW"/>
</dbReference>
<dbReference type="Pfam" id="PF26466">
    <property type="entry name" value="DNA_primase_lrg_N"/>
    <property type="match status" value="1"/>
</dbReference>
<dbReference type="GO" id="GO:0046872">
    <property type="term" value="F:metal ion binding"/>
    <property type="evidence" value="ECO:0007669"/>
    <property type="project" value="UniProtKB-KW"/>
</dbReference>
<evidence type="ECO:0000313" key="12">
    <source>
        <dbReference type="EMBL" id="KAF7671226.1"/>
    </source>
</evidence>
<dbReference type="Pfam" id="PF04104">
    <property type="entry name" value="DNA_primase_lrg"/>
    <property type="match status" value="1"/>
</dbReference>
<keyword evidence="5" id="KW-0235">DNA replication</keyword>
<dbReference type="Pfam" id="PF13472">
    <property type="entry name" value="Lipase_GDSL_2"/>
    <property type="match status" value="1"/>
</dbReference>
<dbReference type="Proteomes" id="UP000596902">
    <property type="component" value="Unassembled WGS sequence"/>
</dbReference>
<reference evidence="12" key="1">
    <citation type="submission" date="2020-01" db="EMBL/GenBank/DDBJ databases">
        <authorList>
            <person name="Feng Z.H.Z."/>
        </authorList>
    </citation>
    <scope>NUCLEOTIDE SEQUENCE</scope>
    <source>
        <strain evidence="12">CBS107.38</strain>
    </source>
</reference>
<evidence type="ECO:0000256" key="1">
    <source>
        <dbReference type="ARBA" id="ARBA00001966"/>
    </source>
</evidence>
<dbReference type="InterPro" id="IPR013830">
    <property type="entry name" value="SGNH_hydro"/>
</dbReference>
<keyword evidence="8" id="KW-0411">Iron-sulfur</keyword>
<dbReference type="PANTHER" id="PTHR10537:SF3">
    <property type="entry name" value="DNA PRIMASE LARGE SUBUNIT"/>
    <property type="match status" value="1"/>
</dbReference>
<comment type="similarity">
    <text evidence="2">Belongs to the eukaryotic-type primase large subunit family.</text>
</comment>
<feature type="domain" description="DNA primase large subunit C-terminal" evidence="10">
    <location>
        <begin position="665"/>
        <end position="847"/>
    </location>
</feature>
<evidence type="ECO:0000313" key="13">
    <source>
        <dbReference type="Proteomes" id="UP000596902"/>
    </source>
</evidence>
<evidence type="ECO:0000256" key="6">
    <source>
        <dbReference type="ARBA" id="ARBA00022723"/>
    </source>
</evidence>